<accession>A0A0S2HWM6</accession>
<dbReference type="InterPro" id="IPR036249">
    <property type="entry name" value="Thioredoxin-like_sf"/>
</dbReference>
<feature type="domain" description="Spermatogenesis-associated protein 20-like TRX" evidence="2">
    <location>
        <begin position="26"/>
        <end position="90"/>
    </location>
</feature>
<dbReference type="Proteomes" id="UP000064893">
    <property type="component" value="Chromosome"/>
</dbReference>
<dbReference type="Pfam" id="PF03190">
    <property type="entry name" value="Thioredox_DsbH"/>
    <property type="match status" value="1"/>
</dbReference>
<organism evidence="3 4">
    <name type="scientific">Salinivirga cyanobacteriivorans</name>
    <dbReference type="NCBI Taxonomy" id="1307839"/>
    <lineage>
        <taxon>Bacteria</taxon>
        <taxon>Pseudomonadati</taxon>
        <taxon>Bacteroidota</taxon>
        <taxon>Bacteroidia</taxon>
        <taxon>Bacteroidales</taxon>
        <taxon>Salinivirgaceae</taxon>
        <taxon>Salinivirga</taxon>
    </lineage>
</organism>
<dbReference type="Gene3D" id="3.40.30.10">
    <property type="entry name" value="Glutaredoxin"/>
    <property type="match status" value="1"/>
</dbReference>
<evidence type="ECO:0000256" key="1">
    <source>
        <dbReference type="SAM" id="SignalP"/>
    </source>
</evidence>
<dbReference type="EMBL" id="CP013118">
    <property type="protein sequence ID" value="ALO14402.1"/>
    <property type="molecule type" value="Genomic_DNA"/>
</dbReference>
<name>A0A0S2HWM6_9BACT</name>
<gene>
    <name evidence="3" type="ORF">L21SP5_00730</name>
</gene>
<evidence type="ECO:0000313" key="4">
    <source>
        <dbReference type="Proteomes" id="UP000064893"/>
    </source>
</evidence>
<protein>
    <submittedName>
        <fullName evidence="3">Thiol:disulfide interchange protein</fullName>
    </submittedName>
</protein>
<evidence type="ECO:0000259" key="2">
    <source>
        <dbReference type="Pfam" id="PF03190"/>
    </source>
</evidence>
<dbReference type="KEGG" id="blq:L21SP5_00730"/>
<dbReference type="STRING" id="1307839.L21SP5_00730"/>
<dbReference type="SUPFAM" id="SSF52833">
    <property type="entry name" value="Thioredoxin-like"/>
    <property type="match status" value="1"/>
</dbReference>
<reference evidence="3 4" key="1">
    <citation type="submission" date="2015-11" db="EMBL/GenBank/DDBJ databases">
        <title>Description and complete genome sequence of a novel strain predominating in hypersaline microbial mats and representing a new family of the Bacteriodetes phylum.</title>
        <authorList>
            <person name="Spring S."/>
            <person name="Bunk B."/>
            <person name="Sproer C."/>
            <person name="Klenk H.-P."/>
        </authorList>
    </citation>
    <scope>NUCLEOTIDE SEQUENCE [LARGE SCALE GENOMIC DNA]</scope>
    <source>
        <strain evidence="3 4">L21-Spi-D4</strain>
    </source>
</reference>
<keyword evidence="4" id="KW-1185">Reference proteome</keyword>
<dbReference type="AlphaFoldDB" id="A0A0S2HWM6"/>
<keyword evidence="1" id="KW-0732">Signal</keyword>
<evidence type="ECO:0000313" key="3">
    <source>
        <dbReference type="EMBL" id="ALO14402.1"/>
    </source>
</evidence>
<dbReference type="OrthoDB" id="1099736at2"/>
<feature type="chain" id="PRO_5006599288" evidence="1">
    <location>
        <begin position="27"/>
        <end position="180"/>
    </location>
</feature>
<proteinExistence type="predicted"/>
<feature type="signal peptide" evidence="1">
    <location>
        <begin position="1"/>
        <end position="26"/>
    </location>
</feature>
<dbReference type="InterPro" id="IPR004879">
    <property type="entry name" value="Ssp411-like_TRX"/>
</dbReference>
<dbReference type="PATRIC" id="fig|1307839.3.peg.774"/>
<sequence length="180" mass="21112" precursor="true">MNLKSTQIAKAITLLVIALFSFNVQAQEIKWLSFEEAIEKSKDNPKKIIIDLYTDWCKWCKVMDKNTFAHPVIAKYINENYYAVKFNAESTEPVSFQGHNFGNQNRGSRSPHDLAIALTQGKLSYPTYVFMDEKQQIIHVQPGYIKPKQFEPMITYIERELYREQKPFDKFVENFESNIE</sequence>
<dbReference type="RefSeq" id="WP_095532270.1">
    <property type="nucleotide sequence ID" value="NZ_CP013118.1"/>
</dbReference>